<evidence type="ECO:0000256" key="1">
    <source>
        <dbReference type="SAM" id="MobiDB-lite"/>
    </source>
</evidence>
<proteinExistence type="predicted"/>
<evidence type="ECO:0000313" key="5">
    <source>
        <dbReference type="Proteomes" id="UP001190700"/>
    </source>
</evidence>
<accession>A0AAE0F9X1</accession>
<dbReference type="Pfam" id="PF19704">
    <property type="entry name" value="DNAPKcs_CC5"/>
    <property type="match status" value="2"/>
</dbReference>
<dbReference type="GO" id="GO:0000723">
    <property type="term" value="P:telomere maintenance"/>
    <property type="evidence" value="ECO:0007669"/>
    <property type="project" value="TreeGrafter"/>
</dbReference>
<feature type="domain" description="DNA-dependent protein kinase catalytic subunit CC5" evidence="3">
    <location>
        <begin position="152"/>
        <end position="290"/>
    </location>
</feature>
<evidence type="ECO:0000313" key="4">
    <source>
        <dbReference type="EMBL" id="KAK3255806.1"/>
    </source>
</evidence>
<feature type="domain" description="PIK-related kinase FAT" evidence="2">
    <location>
        <begin position="780"/>
        <end position="970"/>
    </location>
</feature>
<comment type="caution">
    <text evidence="4">The sequence shown here is derived from an EMBL/GenBank/DDBJ whole genome shotgun (WGS) entry which is preliminary data.</text>
</comment>
<protein>
    <submittedName>
        <fullName evidence="4">Uncharacterized protein</fullName>
    </submittedName>
</protein>
<feature type="region of interest" description="Disordered" evidence="1">
    <location>
        <begin position="979"/>
        <end position="1002"/>
    </location>
</feature>
<dbReference type="Proteomes" id="UP001190700">
    <property type="component" value="Unassembled WGS sequence"/>
</dbReference>
<dbReference type="EMBL" id="LGRX02022249">
    <property type="protein sequence ID" value="KAK3255806.1"/>
    <property type="molecule type" value="Genomic_DNA"/>
</dbReference>
<dbReference type="PANTHER" id="PTHR11139:SF68">
    <property type="entry name" value="DNA-DEPENDENT PROTEIN KINASE CATALYTIC SUBUNIT"/>
    <property type="match status" value="1"/>
</dbReference>
<feature type="region of interest" description="Disordered" evidence="1">
    <location>
        <begin position="266"/>
        <end position="296"/>
    </location>
</feature>
<evidence type="ECO:0000259" key="2">
    <source>
        <dbReference type="Pfam" id="PF02259"/>
    </source>
</evidence>
<evidence type="ECO:0000259" key="3">
    <source>
        <dbReference type="Pfam" id="PF19704"/>
    </source>
</evidence>
<dbReference type="GO" id="GO:0004674">
    <property type="term" value="F:protein serine/threonine kinase activity"/>
    <property type="evidence" value="ECO:0007669"/>
    <property type="project" value="TreeGrafter"/>
</dbReference>
<gene>
    <name evidence="4" type="ORF">CYMTET_35032</name>
</gene>
<dbReference type="GO" id="GO:0006303">
    <property type="term" value="P:double-strand break repair via nonhomologous end joining"/>
    <property type="evidence" value="ECO:0007669"/>
    <property type="project" value="InterPro"/>
</dbReference>
<dbReference type="InterPro" id="IPR045581">
    <property type="entry name" value="DNAPKcs_CC5"/>
</dbReference>
<dbReference type="Pfam" id="PF02259">
    <property type="entry name" value="FAT"/>
    <property type="match status" value="1"/>
</dbReference>
<dbReference type="InterPro" id="IPR003151">
    <property type="entry name" value="PIK-rel_kinase_FAT"/>
</dbReference>
<reference evidence="4 5" key="1">
    <citation type="journal article" date="2015" name="Genome Biol. Evol.">
        <title>Comparative Genomics of a Bacterivorous Green Alga Reveals Evolutionary Causalities and Consequences of Phago-Mixotrophic Mode of Nutrition.</title>
        <authorList>
            <person name="Burns J.A."/>
            <person name="Paasch A."/>
            <person name="Narechania A."/>
            <person name="Kim E."/>
        </authorList>
    </citation>
    <scope>NUCLEOTIDE SEQUENCE [LARGE SCALE GENOMIC DNA]</scope>
    <source>
        <strain evidence="4 5">PLY_AMNH</strain>
    </source>
</reference>
<feature type="compositionally biased region" description="Basic and acidic residues" evidence="1">
    <location>
        <begin position="988"/>
        <end position="998"/>
    </location>
</feature>
<dbReference type="PANTHER" id="PTHR11139">
    <property type="entry name" value="ATAXIA TELANGIECTASIA MUTATED ATM -RELATED"/>
    <property type="match status" value="1"/>
</dbReference>
<organism evidence="4 5">
    <name type="scientific">Cymbomonas tetramitiformis</name>
    <dbReference type="NCBI Taxonomy" id="36881"/>
    <lineage>
        <taxon>Eukaryota</taxon>
        <taxon>Viridiplantae</taxon>
        <taxon>Chlorophyta</taxon>
        <taxon>Pyramimonadophyceae</taxon>
        <taxon>Pyramimonadales</taxon>
        <taxon>Pyramimonadaceae</taxon>
        <taxon>Cymbomonas</taxon>
    </lineage>
</organism>
<name>A0AAE0F9X1_9CHLO</name>
<feature type="domain" description="DNA-dependent protein kinase catalytic subunit CC5" evidence="3">
    <location>
        <begin position="405"/>
        <end position="563"/>
    </location>
</feature>
<sequence>MLESMGQQSAEGGMGGASEQVYGELRCHALDLLRAAVGRMPELPQMLQGALPALIAYRDDGCQLRTLLLLQSLLAGSDNARAEKPGSEGDDAVMTDPGAGKLNGEYVAPLLTPLFEVFGGHASEQCRQAYQQLLRQVRHALPALWWAEESALRGALVAGLQDPSATVRGAARAFWDAELPGSSPTARLAAMARDMYSPEQEGLWVHGAATLLLQLTRREDDRELSALLFREDLMEKAEFREHAIDTAWQGPSQPLMPLFSVASSQGMSQSISQSNESDAAAPSISLSGDGSDGGGMLVRATLSQATMSLAGGTQTQAGPGMETQELLPIWLRGTAAAGAGAHSAVHAAASGPSQAQAQGQSLSLPRRRLYKQTGAVSGLDAADGEALGAGAGGGSERAVLSRVAMQRKEREKLRAAERRNRVTLMRQYRLGELPDIKISKAAVVLPLQLLVGCDVTLARHVVAGMCDPEVETGPQEPPAAVGRKRGAADVGVAACATSARGDLRAQLEGLFGRSRGSTNFVACLQAMCGADPEASPSAREVGRTACLSGNLAGGILLLEARLIRAAGTHHSVGALAGKRRKSAAGAPRDTPAAALEEAAVWQQLEKMYKDMGEADVVLGIHAEHFSQCAGTRQAVALQVAGDTEAALVEYDTLLQEQAAQAGSMEVDSWRRERLACCERLGLWGRDSGEEEEEEPLSVVQLVEEVIGRESGEEGGEEPGDAALKRLCTDPALRDTLLPAYVRAAVRDVGQRRRLLRMLAASGSTSHRADLESSQGLEMAMCACGEGQFDRARGLVPGVRRQLLQQWTAVSGMATSRRRTLLAELQPLAELEELLEVVGHGCGGGAWAASATARLRGLVGQWQQRWPSTTCDPPEVWERVMAFRQVLLRAVDDHYSKDAGLGGAPRELRGALTEARWRLLTRASAGVRKRGELSLAREYLRDATQLAQDANLQVGTGFDMIKAALKLKLEESRRTLRTLPGFFSTSSGSRDDDDGHGPEPADVAGVVDELEGTLRVLQSHRTPGGKYGEWPPAQQCAAWVLEGDLWETLHRACTSQSAQSGAAVDADSATQALFEAHHAFQAAAGLATDSAGGKTVRSAAKAALRFGLFCDRLFREASLPKERAGAADSGALAGAADASAAASRAAAEQLGGGGVLAERVVHEVLRAMSLAGAALGASRLQMPRVLRLVSQWPECRVTFSEVAQGVPRWMFLSWGAQMLSLVEGPEGPALLPTLQSMAEAYPAALYFPYQLSAEGYGAAGREATAGVARALRCPVLEQFANAVNLLTFPDMRFKDWAERILGAVQAGDRDRARAEWRGMWADCLDREQLAAGNAGRYNVKFAEDFSKLALGLSPKLGQDGAQLQSMSEADVKKWFDAMRKKMAPPG</sequence>
<dbReference type="GO" id="GO:0005634">
    <property type="term" value="C:nucleus"/>
    <property type="evidence" value="ECO:0007669"/>
    <property type="project" value="TreeGrafter"/>
</dbReference>
<dbReference type="InterPro" id="IPR050517">
    <property type="entry name" value="DDR_Repair_Kinase"/>
</dbReference>
<keyword evidence="5" id="KW-1185">Reference proteome</keyword>